<accession>A0A073KGA0</accession>
<proteinExistence type="predicted"/>
<dbReference type="Proteomes" id="UP000027778">
    <property type="component" value="Unassembled WGS sequence"/>
</dbReference>
<organism evidence="1 2">
    <name type="scientific">Bacillus gaemokensis</name>
    <dbReference type="NCBI Taxonomy" id="574375"/>
    <lineage>
        <taxon>Bacteria</taxon>
        <taxon>Bacillati</taxon>
        <taxon>Bacillota</taxon>
        <taxon>Bacilli</taxon>
        <taxon>Bacillales</taxon>
        <taxon>Bacillaceae</taxon>
        <taxon>Bacillus</taxon>
        <taxon>Bacillus cereus group</taxon>
    </lineage>
</organism>
<keyword evidence="2" id="KW-1185">Reference proteome</keyword>
<protein>
    <submittedName>
        <fullName evidence="1">Uncharacterized protein</fullName>
    </submittedName>
</protein>
<dbReference type="EMBL" id="JOTM01000002">
    <property type="protein sequence ID" value="KEK25437.1"/>
    <property type="molecule type" value="Genomic_DNA"/>
</dbReference>
<name>A0A073KGA0_9BACI</name>
<dbReference type="AlphaFoldDB" id="A0A073KGA0"/>
<dbReference type="STRING" id="574375.AZF08_06840"/>
<gene>
    <name evidence="1" type="ORF">BAGA_12535</name>
</gene>
<comment type="caution">
    <text evidence="1">The sequence shown here is derived from an EMBL/GenBank/DDBJ whole genome shotgun (WGS) entry which is preliminary data.</text>
</comment>
<evidence type="ECO:0000313" key="2">
    <source>
        <dbReference type="Proteomes" id="UP000027778"/>
    </source>
</evidence>
<dbReference type="RefSeq" id="WP_033673290.1">
    <property type="nucleotide sequence ID" value="NZ_JOTM01000002.1"/>
</dbReference>
<dbReference type="OrthoDB" id="2904410at2"/>
<sequence length="149" mass="17099">MTIFLSEVETFCLCSATVVEKNCTFDFVVRSTPIGISICLVENSYEEEWLPVKIETYLKVNAGMFPDEEAKEDFRKQLNSETGWMLDKQGENAGSLVQRAMRISEYEAFQTVEKNIPRKMRKDLTDISLEDESNQVPTSLFGKRPSHLM</sequence>
<reference evidence="1 2" key="1">
    <citation type="submission" date="2014-06" db="EMBL/GenBank/DDBJ databases">
        <title>Draft genome sequence of Bacillus gaemokensis JCM 15801 (MCCC 1A00707).</title>
        <authorList>
            <person name="Lai Q."/>
            <person name="Liu Y."/>
            <person name="Shao Z."/>
        </authorList>
    </citation>
    <scope>NUCLEOTIDE SEQUENCE [LARGE SCALE GENOMIC DNA]</scope>
    <source>
        <strain evidence="1 2">JCM 15801</strain>
    </source>
</reference>
<evidence type="ECO:0000313" key="1">
    <source>
        <dbReference type="EMBL" id="KEK25437.1"/>
    </source>
</evidence>